<comment type="caution">
    <text evidence="3">The sequence shown here is derived from an EMBL/GenBank/DDBJ whole genome shotgun (WGS) entry which is preliminary data.</text>
</comment>
<feature type="region of interest" description="Disordered" evidence="2">
    <location>
        <begin position="1"/>
        <end position="49"/>
    </location>
</feature>
<proteinExistence type="predicted"/>
<feature type="region of interest" description="Disordered" evidence="2">
    <location>
        <begin position="295"/>
        <end position="320"/>
    </location>
</feature>
<name>A0AAW0Q5X4_9PEZI</name>
<sequence length="374" mass="42048">MLSPNRVGLDASQKDELLRTDKSLRQRFGDVDPIKNDTSPSKLASDAKKHKKSVTFAPFRVSLGNLTGPKPQDAANQVHKGYTEFDNKKVPTDGFAPYMRGAVNNTTSYMQRLVRNSDSYNGGCIRDTPNNMGIGQLYRQERGYLQDYHSPQLQRPYADPRQFYDSPHESYSTHRPRSPPSSPESPVVTELEKRYGNLRLALHSKVMNGLENVEKELNDEVAASINALFDPIAQLDQHYRRVLLPLSDGETQLSIVSTQENEEDSQRSQNVQISTLATDFEKEEAQAEIELMGKALLEKPPGREDSASSADGRRGKDTNGMKSILDDLLGEFSDDLECTSNEVLEDMRKYEKELREKLNKELGKITGAWFSGTL</sequence>
<organism evidence="3 4">
    <name type="scientific">Apiospora kogelbergensis</name>
    <dbReference type="NCBI Taxonomy" id="1337665"/>
    <lineage>
        <taxon>Eukaryota</taxon>
        <taxon>Fungi</taxon>
        <taxon>Dikarya</taxon>
        <taxon>Ascomycota</taxon>
        <taxon>Pezizomycotina</taxon>
        <taxon>Sordariomycetes</taxon>
        <taxon>Xylariomycetidae</taxon>
        <taxon>Amphisphaeriales</taxon>
        <taxon>Apiosporaceae</taxon>
        <taxon>Apiospora</taxon>
    </lineage>
</organism>
<keyword evidence="4" id="KW-1185">Reference proteome</keyword>
<feature type="coiled-coil region" evidence="1">
    <location>
        <begin position="333"/>
        <end position="361"/>
    </location>
</feature>
<gene>
    <name evidence="3" type="ORF">PG999_013926</name>
</gene>
<dbReference type="AlphaFoldDB" id="A0AAW0Q5X4"/>
<evidence type="ECO:0000313" key="4">
    <source>
        <dbReference type="Proteomes" id="UP001392437"/>
    </source>
</evidence>
<feature type="compositionally biased region" description="Basic and acidic residues" evidence="2">
    <location>
        <begin position="296"/>
        <end position="319"/>
    </location>
</feature>
<feature type="compositionally biased region" description="Basic and acidic residues" evidence="2">
    <location>
        <begin position="12"/>
        <end position="35"/>
    </location>
</feature>
<dbReference type="EMBL" id="JAQQWP010000011">
    <property type="protein sequence ID" value="KAK8095904.1"/>
    <property type="molecule type" value="Genomic_DNA"/>
</dbReference>
<feature type="region of interest" description="Disordered" evidence="2">
    <location>
        <begin position="155"/>
        <end position="188"/>
    </location>
</feature>
<evidence type="ECO:0000256" key="1">
    <source>
        <dbReference type="SAM" id="Coils"/>
    </source>
</evidence>
<evidence type="ECO:0000256" key="2">
    <source>
        <dbReference type="SAM" id="MobiDB-lite"/>
    </source>
</evidence>
<keyword evidence="1" id="KW-0175">Coiled coil</keyword>
<reference evidence="3 4" key="1">
    <citation type="submission" date="2023-01" db="EMBL/GenBank/DDBJ databases">
        <title>Analysis of 21 Apiospora genomes using comparative genomics revels a genus with tremendous synthesis potential of carbohydrate active enzymes and secondary metabolites.</title>
        <authorList>
            <person name="Sorensen T."/>
        </authorList>
    </citation>
    <scope>NUCLEOTIDE SEQUENCE [LARGE SCALE GENOMIC DNA]</scope>
    <source>
        <strain evidence="3 4">CBS 117206</strain>
    </source>
</reference>
<dbReference type="Proteomes" id="UP001392437">
    <property type="component" value="Unassembled WGS sequence"/>
</dbReference>
<accession>A0AAW0Q5X4</accession>
<protein>
    <submittedName>
        <fullName evidence="3">Uncharacterized protein</fullName>
    </submittedName>
</protein>
<evidence type="ECO:0000313" key="3">
    <source>
        <dbReference type="EMBL" id="KAK8095904.1"/>
    </source>
</evidence>